<sequence length="290" mass="33242">MKVGIKAIANYPLRIAIRTLNQKPPKAMELTLLSESDAIAIEEQLNDVYRNGKTLIIEKLDRAALSLAASLAGVDFPYFNNCVSSSLKCNLPYPVNQRECTYQDTPKIYVACLSAYNSGKLHGLYIDATQDTEDILDDINWMLSWSPVRNYEPCEEWAIHDHENFGDFSIGEYESLEYISQLAKALDSAADKDAMSAWLNYAKGLTSDPNIEELAEEFGSYYCGRWDSEKDFALKSEDIESMFNWSEFEKNFKFWSFHIDWDSVARELFMEGYDSVKADRGVYVFREYHG</sequence>
<dbReference type="InterPro" id="IPR041895">
    <property type="entry name" value="ArdA_dom1"/>
</dbReference>
<keyword evidence="1" id="KW-0614">Plasmid</keyword>
<dbReference type="AlphaFoldDB" id="K9ZR98"/>
<reference evidence="2" key="1">
    <citation type="journal article" date="2013" name="Proc. Natl. Acad. Sci. U.S.A.">
        <title>Improving the coverage of the cyanobacterial phylum using diversity-driven genome sequencing.</title>
        <authorList>
            <person name="Shih P.M."/>
            <person name="Wu D."/>
            <person name="Latifi A."/>
            <person name="Axen S.D."/>
            <person name="Fewer D.P."/>
            <person name="Talla E."/>
            <person name="Calteau A."/>
            <person name="Cai F."/>
            <person name="Tandeau de Marsac N."/>
            <person name="Rippka R."/>
            <person name="Herdman M."/>
            <person name="Sivonen K."/>
            <person name="Coursin T."/>
            <person name="Laurent T."/>
            <person name="Goodwin L."/>
            <person name="Nolan M."/>
            <person name="Davenport K.W."/>
            <person name="Han C.S."/>
            <person name="Rubin E.M."/>
            <person name="Eisen J.A."/>
            <person name="Woyke T."/>
            <person name="Gugger M."/>
            <person name="Kerfeld C.A."/>
        </authorList>
    </citation>
    <scope>NUCLEOTIDE SEQUENCE [LARGE SCALE GENOMIC DNA]</scope>
    <source>
        <strain evidence="2">ATCC 27899 / PCC 7122</strain>
    </source>
</reference>
<geneLocation type="plasmid" evidence="1 2">
    <name>pANACY.03</name>
</geneLocation>
<keyword evidence="2" id="KW-1185">Reference proteome</keyword>
<name>K9ZR98_ANACC</name>
<dbReference type="Pfam" id="PF07275">
    <property type="entry name" value="ArdA"/>
    <property type="match status" value="1"/>
</dbReference>
<dbReference type="InterPro" id="IPR009899">
    <property type="entry name" value="ArdA"/>
</dbReference>
<evidence type="ECO:0000313" key="2">
    <source>
        <dbReference type="Proteomes" id="UP000010474"/>
    </source>
</evidence>
<protein>
    <submittedName>
        <fullName evidence="1">Antirestriction ArdA family protein</fullName>
    </submittedName>
</protein>
<dbReference type="KEGG" id="acy:Anacy_6016"/>
<dbReference type="RefSeq" id="WP_015217763.1">
    <property type="nucleotide sequence ID" value="NC_019773.1"/>
</dbReference>
<gene>
    <name evidence="1" type="ordered locus">Anacy_6016</name>
</gene>
<dbReference type="PATRIC" id="fig|272123.3.peg.6532"/>
<dbReference type="OrthoDB" id="944647at2"/>
<dbReference type="Gene3D" id="3.10.20.480">
    <property type="entry name" value="Antirestriction protein ArdA, domain 1"/>
    <property type="match status" value="1"/>
</dbReference>
<dbReference type="Proteomes" id="UP000010474">
    <property type="component" value="Plasmid pANACY.03"/>
</dbReference>
<dbReference type="HOGENOM" id="CLU_083536_1_0_3"/>
<accession>K9ZR98</accession>
<evidence type="ECO:0000313" key="1">
    <source>
        <dbReference type="EMBL" id="AFZ61294.1"/>
    </source>
</evidence>
<dbReference type="EMBL" id="CP003662">
    <property type="protein sequence ID" value="AFZ61294.1"/>
    <property type="molecule type" value="Genomic_DNA"/>
</dbReference>
<organism evidence="1 2">
    <name type="scientific">Anabaena cylindrica (strain ATCC 27899 / PCC 7122)</name>
    <dbReference type="NCBI Taxonomy" id="272123"/>
    <lineage>
        <taxon>Bacteria</taxon>
        <taxon>Bacillati</taxon>
        <taxon>Cyanobacteriota</taxon>
        <taxon>Cyanophyceae</taxon>
        <taxon>Nostocales</taxon>
        <taxon>Nostocaceae</taxon>
        <taxon>Anabaena</taxon>
    </lineage>
</organism>
<proteinExistence type="predicted"/>